<keyword evidence="6" id="KW-1185">Reference proteome</keyword>
<dbReference type="InterPro" id="IPR019791">
    <property type="entry name" value="Haem_peroxidase_animal"/>
</dbReference>
<dbReference type="InterPro" id="IPR010255">
    <property type="entry name" value="Haem_peroxidase_sf"/>
</dbReference>
<dbReference type="GO" id="GO:0046872">
    <property type="term" value="F:metal ion binding"/>
    <property type="evidence" value="ECO:0007669"/>
    <property type="project" value="UniProtKB-KW"/>
</dbReference>
<dbReference type="SUPFAM" id="SSF48113">
    <property type="entry name" value="Heme-dependent peroxidases"/>
    <property type="match status" value="1"/>
</dbReference>
<reference evidence="5 6" key="1">
    <citation type="submission" date="2019-01" db="EMBL/GenBank/DDBJ databases">
        <title>A draft genome assembly of the solar-powered sea slug Elysia chlorotica.</title>
        <authorList>
            <person name="Cai H."/>
            <person name="Li Q."/>
            <person name="Fang X."/>
            <person name="Li J."/>
            <person name="Curtis N.E."/>
            <person name="Altenburger A."/>
            <person name="Shibata T."/>
            <person name="Feng M."/>
            <person name="Maeda T."/>
            <person name="Schwartz J.A."/>
            <person name="Shigenobu S."/>
            <person name="Lundholm N."/>
            <person name="Nishiyama T."/>
            <person name="Yang H."/>
            <person name="Hasebe M."/>
            <person name="Li S."/>
            <person name="Pierce S.K."/>
            <person name="Wang J."/>
        </authorList>
    </citation>
    <scope>NUCLEOTIDE SEQUENCE [LARGE SCALE GENOMIC DNA]</scope>
    <source>
        <strain evidence="5">EC2010</strain>
        <tissue evidence="5">Whole organism of an adult</tissue>
    </source>
</reference>
<keyword evidence="4" id="KW-0479">Metal-binding</keyword>
<evidence type="ECO:0000256" key="3">
    <source>
        <dbReference type="ARBA" id="ARBA00023180"/>
    </source>
</evidence>
<comment type="caution">
    <text evidence="5">The sequence shown here is derived from an EMBL/GenBank/DDBJ whole genome shotgun (WGS) entry which is preliminary data.</text>
</comment>
<comment type="subcellular location">
    <subcellularLocation>
        <location evidence="1">Secreted</location>
    </subcellularLocation>
</comment>
<evidence type="ECO:0000256" key="4">
    <source>
        <dbReference type="PIRSR" id="PIRSR619791-2"/>
    </source>
</evidence>
<keyword evidence="2" id="KW-0964">Secreted</keyword>
<dbReference type="Pfam" id="PF03098">
    <property type="entry name" value="An_peroxidase"/>
    <property type="match status" value="1"/>
</dbReference>
<evidence type="ECO:0000256" key="2">
    <source>
        <dbReference type="ARBA" id="ARBA00022525"/>
    </source>
</evidence>
<evidence type="ECO:0000256" key="1">
    <source>
        <dbReference type="ARBA" id="ARBA00004613"/>
    </source>
</evidence>
<keyword evidence="3" id="KW-0325">Glycoprotein</keyword>
<organism evidence="5 6">
    <name type="scientific">Elysia chlorotica</name>
    <name type="common">Eastern emerald elysia</name>
    <name type="synonym">Sea slug</name>
    <dbReference type="NCBI Taxonomy" id="188477"/>
    <lineage>
        <taxon>Eukaryota</taxon>
        <taxon>Metazoa</taxon>
        <taxon>Spiralia</taxon>
        <taxon>Lophotrochozoa</taxon>
        <taxon>Mollusca</taxon>
        <taxon>Gastropoda</taxon>
        <taxon>Heterobranchia</taxon>
        <taxon>Euthyneura</taxon>
        <taxon>Panpulmonata</taxon>
        <taxon>Sacoglossa</taxon>
        <taxon>Placobranchoidea</taxon>
        <taxon>Plakobranchidae</taxon>
        <taxon>Elysia</taxon>
    </lineage>
</organism>
<proteinExistence type="predicted"/>
<dbReference type="GO" id="GO:0020037">
    <property type="term" value="F:heme binding"/>
    <property type="evidence" value="ECO:0007669"/>
    <property type="project" value="InterPro"/>
</dbReference>
<dbReference type="PRINTS" id="PR00457">
    <property type="entry name" value="ANPEROXIDASE"/>
</dbReference>
<gene>
    <name evidence="5" type="ORF">EGW08_003864</name>
</gene>
<dbReference type="PROSITE" id="PS50292">
    <property type="entry name" value="PEROXIDASE_3"/>
    <property type="match status" value="1"/>
</dbReference>
<dbReference type="PANTHER" id="PTHR11475">
    <property type="entry name" value="OXIDASE/PEROXIDASE"/>
    <property type="match status" value="1"/>
</dbReference>
<sequence>MDILSPGDQTPCHMRPKKERYREMDGRCNHPLDFGSAMKPVKRYIKPQYQDPEGYDTPRMFSVRGTNQPLPSPRAISRRLHTDRNLMDRHTMWLMQLGQFIDHDITSAPVPTEHNASIKCCGVPPDQVPKECFPISVPTDDPVFPPCMEFVRSEPWRDTEGKIKYPREQMNALTAFVDGSAIYGSDKEMMARLRVGGGKGALLKTVVVNGKERLPHDTQANSDMCLASHSTVSFCQLSGDGRVNEQPGLGSAHLLFHLFHNYIVKALTKGILGKHRRPNSELDVELYLHGEPDALQETIFQESRKIVGAVLQKITYCDWLPLILGPRLIRKYSLGCHGRSSYNHFVDPRIANAFLTAAFRFGHSLIPNQLSINQEKRDLKDQFMVPDNVLLHFETIMEGMQSAGSQQKFDRHVVDAVTDHLFESTKGPKGALDLIALNIQRGRDHGIPPYYAWRKYYGLSRLEKNGIEFRRTMRDALRL</sequence>
<accession>A0A3S1BHE3</accession>
<dbReference type="STRING" id="188477.A0A3S1BHE3"/>
<protein>
    <submittedName>
        <fullName evidence="5">Uncharacterized protein</fullName>
    </submittedName>
</protein>
<dbReference type="GO" id="GO:0005576">
    <property type="term" value="C:extracellular region"/>
    <property type="evidence" value="ECO:0007669"/>
    <property type="project" value="UniProtKB-SubCell"/>
</dbReference>
<evidence type="ECO:0000313" key="5">
    <source>
        <dbReference type="EMBL" id="RUS88352.1"/>
    </source>
</evidence>
<dbReference type="OrthoDB" id="6050630at2759"/>
<dbReference type="EMBL" id="RQTK01000085">
    <property type="protein sequence ID" value="RUS88352.1"/>
    <property type="molecule type" value="Genomic_DNA"/>
</dbReference>
<dbReference type="Proteomes" id="UP000271974">
    <property type="component" value="Unassembled WGS sequence"/>
</dbReference>
<dbReference type="PANTHER" id="PTHR11475:SF4">
    <property type="entry name" value="CHORION PEROXIDASE"/>
    <property type="match status" value="1"/>
</dbReference>
<evidence type="ECO:0000313" key="6">
    <source>
        <dbReference type="Proteomes" id="UP000271974"/>
    </source>
</evidence>
<feature type="binding site" description="axial binding residue" evidence="4">
    <location>
        <position position="363"/>
    </location>
    <ligand>
        <name>heme b</name>
        <dbReference type="ChEBI" id="CHEBI:60344"/>
    </ligand>
    <ligandPart>
        <name>Fe</name>
        <dbReference type="ChEBI" id="CHEBI:18248"/>
    </ligandPart>
</feature>
<dbReference type="InterPro" id="IPR037120">
    <property type="entry name" value="Haem_peroxidase_sf_animal"/>
</dbReference>
<dbReference type="Gene3D" id="1.10.640.10">
    <property type="entry name" value="Haem peroxidase domain superfamily, animal type"/>
    <property type="match status" value="1"/>
</dbReference>
<dbReference type="GO" id="GO:0006979">
    <property type="term" value="P:response to oxidative stress"/>
    <property type="evidence" value="ECO:0007669"/>
    <property type="project" value="InterPro"/>
</dbReference>
<dbReference type="AlphaFoldDB" id="A0A3S1BHE3"/>
<keyword evidence="4" id="KW-0349">Heme</keyword>
<name>A0A3S1BHE3_ELYCH</name>
<dbReference type="GO" id="GO:0004601">
    <property type="term" value="F:peroxidase activity"/>
    <property type="evidence" value="ECO:0007669"/>
    <property type="project" value="InterPro"/>
</dbReference>
<keyword evidence="4" id="KW-0408">Iron</keyword>
<feature type="non-terminal residue" evidence="5">
    <location>
        <position position="479"/>
    </location>
</feature>